<protein>
    <submittedName>
        <fullName evidence="2">Uncharacterized protein</fullName>
    </submittedName>
</protein>
<organism evidence="2 3">
    <name type="scientific">Dipteronia dyeriana</name>
    <dbReference type="NCBI Taxonomy" id="168575"/>
    <lineage>
        <taxon>Eukaryota</taxon>
        <taxon>Viridiplantae</taxon>
        <taxon>Streptophyta</taxon>
        <taxon>Embryophyta</taxon>
        <taxon>Tracheophyta</taxon>
        <taxon>Spermatophyta</taxon>
        <taxon>Magnoliopsida</taxon>
        <taxon>eudicotyledons</taxon>
        <taxon>Gunneridae</taxon>
        <taxon>Pentapetalae</taxon>
        <taxon>rosids</taxon>
        <taxon>malvids</taxon>
        <taxon>Sapindales</taxon>
        <taxon>Sapindaceae</taxon>
        <taxon>Hippocastanoideae</taxon>
        <taxon>Acereae</taxon>
        <taxon>Dipteronia</taxon>
    </lineage>
</organism>
<evidence type="ECO:0000256" key="1">
    <source>
        <dbReference type="SAM" id="MobiDB-lite"/>
    </source>
</evidence>
<name>A0AAD9TWK6_9ROSI</name>
<dbReference type="EMBL" id="JANJYI010000007">
    <property type="protein sequence ID" value="KAK2643599.1"/>
    <property type="molecule type" value="Genomic_DNA"/>
</dbReference>
<dbReference type="AlphaFoldDB" id="A0AAD9TWK6"/>
<reference evidence="2" key="1">
    <citation type="journal article" date="2023" name="Plant J.">
        <title>Genome sequences and population genomics provide insights into the demographic history, inbreeding, and mutation load of two 'living fossil' tree species of Dipteronia.</title>
        <authorList>
            <person name="Feng Y."/>
            <person name="Comes H.P."/>
            <person name="Chen J."/>
            <person name="Zhu S."/>
            <person name="Lu R."/>
            <person name="Zhang X."/>
            <person name="Li P."/>
            <person name="Qiu J."/>
            <person name="Olsen K.M."/>
            <person name="Qiu Y."/>
        </authorList>
    </citation>
    <scope>NUCLEOTIDE SEQUENCE</scope>
    <source>
        <strain evidence="2">KIB01</strain>
    </source>
</reference>
<evidence type="ECO:0000313" key="3">
    <source>
        <dbReference type="Proteomes" id="UP001280121"/>
    </source>
</evidence>
<sequence>MNFNIGGSSNLLGSSSSSDEEEREILANLDAIDAEEEEMLAQHGQFQQAVAQYLNRQNNPVTRGGSIPGHIVINRDRESPDRLFRMLAYGCPSDATDEYIKIGESTTIEILLCYCGGIYNMHNMIIADERDIDASIKDRMEAPTPEVEMVLDENTRFQ</sequence>
<feature type="region of interest" description="Disordered" evidence="1">
    <location>
        <begin position="1"/>
        <end position="20"/>
    </location>
</feature>
<accession>A0AAD9TWK6</accession>
<proteinExistence type="predicted"/>
<comment type="caution">
    <text evidence="2">The sequence shown here is derived from an EMBL/GenBank/DDBJ whole genome shotgun (WGS) entry which is preliminary data.</text>
</comment>
<evidence type="ECO:0000313" key="2">
    <source>
        <dbReference type="EMBL" id="KAK2643599.1"/>
    </source>
</evidence>
<feature type="compositionally biased region" description="Low complexity" evidence="1">
    <location>
        <begin position="1"/>
        <end position="17"/>
    </location>
</feature>
<dbReference type="Proteomes" id="UP001280121">
    <property type="component" value="Unassembled WGS sequence"/>
</dbReference>
<gene>
    <name evidence="2" type="ORF">Ddye_025362</name>
</gene>
<keyword evidence="3" id="KW-1185">Reference proteome</keyword>